<dbReference type="PANTHER" id="PTHR33392:SF6">
    <property type="entry name" value="POLYISOPRENYL-TEICHOIC ACID--PEPTIDOGLYCAN TEICHOIC ACID TRANSFERASE TAGU"/>
    <property type="match status" value="1"/>
</dbReference>
<organism evidence="5 6">
    <name type="scientific">Gleimia europaea ACS-120-V-Col10b</name>
    <dbReference type="NCBI Taxonomy" id="883069"/>
    <lineage>
        <taxon>Bacteria</taxon>
        <taxon>Bacillati</taxon>
        <taxon>Actinomycetota</taxon>
        <taxon>Actinomycetes</taxon>
        <taxon>Actinomycetales</taxon>
        <taxon>Actinomycetaceae</taxon>
        <taxon>Gleimia</taxon>
    </lineage>
</organism>
<dbReference type="Pfam" id="PF03816">
    <property type="entry name" value="LytR_cpsA_psr"/>
    <property type="match status" value="1"/>
</dbReference>
<keyword evidence="3" id="KW-0812">Transmembrane</keyword>
<gene>
    <name evidence="5" type="ORF">HMPREF9238_00593</name>
</gene>
<dbReference type="Proteomes" id="UP000014387">
    <property type="component" value="Unassembled WGS sequence"/>
</dbReference>
<dbReference type="AlphaFoldDB" id="A0A9W5RE76"/>
<dbReference type="InterPro" id="IPR004474">
    <property type="entry name" value="LytR_CpsA_psr"/>
</dbReference>
<dbReference type="RefSeq" id="WP_016443950.1">
    <property type="nucleotide sequence ID" value="NZ_KE150266.1"/>
</dbReference>
<feature type="region of interest" description="Disordered" evidence="2">
    <location>
        <begin position="1"/>
        <end position="47"/>
    </location>
</feature>
<dbReference type="EMBL" id="AGWN01000001">
    <property type="protein sequence ID" value="EPD30838.1"/>
    <property type="molecule type" value="Genomic_DNA"/>
</dbReference>
<comment type="similarity">
    <text evidence="1">Belongs to the LytR/CpsA/Psr (LCP) family.</text>
</comment>
<evidence type="ECO:0000259" key="4">
    <source>
        <dbReference type="Pfam" id="PF03816"/>
    </source>
</evidence>
<feature type="transmembrane region" description="Helical" evidence="3">
    <location>
        <begin position="57"/>
        <end position="77"/>
    </location>
</feature>
<comment type="caution">
    <text evidence="5">The sequence shown here is derived from an EMBL/GenBank/DDBJ whole genome shotgun (WGS) entry which is preliminary data.</text>
</comment>
<dbReference type="Gene3D" id="3.40.630.190">
    <property type="entry name" value="LCP protein"/>
    <property type="match status" value="1"/>
</dbReference>
<keyword evidence="3" id="KW-0472">Membrane</keyword>
<accession>A0A9W5RE76</accession>
<proteinExistence type="inferred from homology"/>
<feature type="domain" description="Cell envelope-related transcriptional attenuator" evidence="4">
    <location>
        <begin position="139"/>
        <end position="304"/>
    </location>
</feature>
<evidence type="ECO:0000313" key="5">
    <source>
        <dbReference type="EMBL" id="EPD30838.1"/>
    </source>
</evidence>
<feature type="region of interest" description="Disordered" evidence="2">
    <location>
        <begin position="407"/>
        <end position="443"/>
    </location>
</feature>
<evidence type="ECO:0000256" key="2">
    <source>
        <dbReference type="SAM" id="MobiDB-lite"/>
    </source>
</evidence>
<name>A0A9W5RE76_9ACTO</name>
<sequence>MKERETKSLQEEDVRSLVRDQGRQTLSRAPQLKRRRPRPTAQPRHTLFRFRRPTLRAVSAALFAVLVFVGTAAGLLYNDLSHRAAKSELQVEQFAPQKENRPPADSFDGRAVNVLVLGTDSRVGEGNSRYGDDEDPSLRADVTIIAHISADRSRVQLVSIPRDTIVDIPSCVLKDGTQTYPQTGQINWAMSIGSGYNEENLDAGVGCTWRTVEELTGIPIDGFVIFDFAGFEKIINALGGVEMCFEEDLYDQAAELDIPAGCHVLNGHDALAYARARKEIGNGSDISRIGRQQELMGRIFHTAQSQNLLTDFPKLYAFISESLDIIKTSSNFSRINTSMGLAYSLSAFSADGLQFVTMPLTEAPWDTNRVIPTWQADELWESIQKDQPLPSNIWITDAEGNVVFLEESSETKTNSTGSDGGFEGSYGSNDEYLRNSDSDGDGL</sequence>
<keyword evidence="3" id="KW-1133">Transmembrane helix</keyword>
<protein>
    <recommendedName>
        <fullName evidence="4">Cell envelope-related transcriptional attenuator domain-containing protein</fullName>
    </recommendedName>
</protein>
<dbReference type="NCBIfam" id="TIGR00350">
    <property type="entry name" value="lytR_cpsA_psr"/>
    <property type="match status" value="1"/>
</dbReference>
<evidence type="ECO:0000256" key="1">
    <source>
        <dbReference type="ARBA" id="ARBA00006068"/>
    </source>
</evidence>
<dbReference type="PANTHER" id="PTHR33392">
    <property type="entry name" value="POLYISOPRENYL-TEICHOIC ACID--PEPTIDOGLYCAN TEICHOIC ACID TRANSFERASE TAGU"/>
    <property type="match status" value="1"/>
</dbReference>
<reference evidence="5 6" key="1">
    <citation type="submission" date="2013-05" db="EMBL/GenBank/DDBJ databases">
        <title>The Genome Sequence of Actinomyces europaeus ACS-120-V-COL10B.</title>
        <authorList>
            <consortium name="The Broad Institute Genomics Platform"/>
            <person name="Earl A."/>
            <person name="Ward D."/>
            <person name="Feldgarden M."/>
            <person name="Gevers D."/>
            <person name="Saerens B."/>
            <person name="Vaneechoutte M."/>
            <person name="Walker B."/>
            <person name="Young S."/>
            <person name="Zeng Q."/>
            <person name="Gargeya S."/>
            <person name="Fitzgerald M."/>
            <person name="Haas B."/>
            <person name="Abouelleil A."/>
            <person name="Allen A.W."/>
            <person name="Alvarado L."/>
            <person name="Arachchi H.M."/>
            <person name="Berlin A.M."/>
            <person name="Chapman S.B."/>
            <person name="Gainer-Dewar J."/>
            <person name="Goldberg J."/>
            <person name="Griggs A."/>
            <person name="Gujja S."/>
            <person name="Hansen M."/>
            <person name="Howarth C."/>
            <person name="Imamovic A."/>
            <person name="Ireland A."/>
            <person name="Larimer J."/>
            <person name="McCowan C."/>
            <person name="Murphy C."/>
            <person name="Pearson M."/>
            <person name="Poon T.W."/>
            <person name="Priest M."/>
            <person name="Roberts A."/>
            <person name="Saif S."/>
            <person name="Shea T."/>
            <person name="Sisk P."/>
            <person name="Sykes S."/>
            <person name="Wortman J."/>
            <person name="Nusbaum C."/>
            <person name="Birren B."/>
        </authorList>
    </citation>
    <scope>NUCLEOTIDE SEQUENCE [LARGE SCALE GENOMIC DNA]</scope>
    <source>
        <strain evidence="5 6">ACS-120-V-Col10b</strain>
    </source>
</reference>
<feature type="compositionally biased region" description="Basic and acidic residues" evidence="2">
    <location>
        <begin position="1"/>
        <end position="22"/>
    </location>
</feature>
<evidence type="ECO:0000256" key="3">
    <source>
        <dbReference type="SAM" id="Phobius"/>
    </source>
</evidence>
<keyword evidence="6" id="KW-1185">Reference proteome</keyword>
<evidence type="ECO:0000313" key="6">
    <source>
        <dbReference type="Proteomes" id="UP000014387"/>
    </source>
</evidence>
<dbReference type="InterPro" id="IPR050922">
    <property type="entry name" value="LytR/CpsA/Psr_CW_biosynth"/>
</dbReference>